<dbReference type="InterPro" id="IPR035926">
    <property type="entry name" value="NusB-like_sf"/>
</dbReference>
<keyword evidence="4 6" id="KW-0805">Transcription regulation</keyword>
<evidence type="ECO:0000256" key="4">
    <source>
        <dbReference type="ARBA" id="ARBA00023015"/>
    </source>
</evidence>
<comment type="similarity">
    <text evidence="1 6">Belongs to the NusB family.</text>
</comment>
<dbReference type="InterPro" id="IPR011605">
    <property type="entry name" value="NusB_fam"/>
</dbReference>
<evidence type="ECO:0000256" key="5">
    <source>
        <dbReference type="ARBA" id="ARBA00023163"/>
    </source>
</evidence>
<comment type="caution">
    <text evidence="8">The sequence shown here is derived from an EMBL/GenBank/DDBJ whole genome shotgun (WGS) entry which is preliminary data.</text>
</comment>
<dbReference type="Pfam" id="PF01029">
    <property type="entry name" value="NusB"/>
    <property type="match status" value="1"/>
</dbReference>
<dbReference type="NCBIfam" id="TIGR01951">
    <property type="entry name" value="nusB"/>
    <property type="match status" value="1"/>
</dbReference>
<evidence type="ECO:0000313" key="9">
    <source>
        <dbReference type="Proteomes" id="UP000256253"/>
    </source>
</evidence>
<gene>
    <name evidence="6" type="primary">nusB</name>
    <name evidence="8" type="ORF">DFJ65_2004</name>
</gene>
<evidence type="ECO:0000256" key="3">
    <source>
        <dbReference type="ARBA" id="ARBA00022884"/>
    </source>
</evidence>
<keyword evidence="3 6" id="KW-0694">RNA-binding</keyword>
<dbReference type="Proteomes" id="UP000256253">
    <property type="component" value="Unassembled WGS sequence"/>
</dbReference>
<accession>A0A3D9UNV8</accession>
<name>A0A3D9UNV8_9MICO</name>
<sequence>MGARTKARKRALDLLFEAEQRRVDPVTLLDERVAVPVTPAPLPEYTAQLVRGVVAHLGQIDDALTTYAKDWPLDRMPAVDRNLLRVSAFELLFNDEVPDKVAIAEGVALATELSTDESPKFVGGLLNRLAEVKDTLV</sequence>
<keyword evidence="5 6" id="KW-0804">Transcription</keyword>
<dbReference type="SUPFAM" id="SSF48013">
    <property type="entry name" value="NusB-like"/>
    <property type="match status" value="1"/>
</dbReference>
<evidence type="ECO:0000313" key="8">
    <source>
        <dbReference type="EMBL" id="REF30966.1"/>
    </source>
</evidence>
<keyword evidence="9" id="KW-1185">Reference proteome</keyword>
<dbReference type="OrthoDB" id="3528057at2"/>
<proteinExistence type="inferred from homology"/>
<dbReference type="AlphaFoldDB" id="A0A3D9UNV8"/>
<dbReference type="Gene3D" id="1.10.940.10">
    <property type="entry name" value="NusB-like"/>
    <property type="match status" value="1"/>
</dbReference>
<keyword evidence="2 6" id="KW-0889">Transcription antitermination</keyword>
<dbReference type="GO" id="GO:0031564">
    <property type="term" value="P:transcription antitermination"/>
    <property type="evidence" value="ECO:0007669"/>
    <property type="project" value="UniProtKB-KW"/>
</dbReference>
<reference evidence="8 9" key="1">
    <citation type="submission" date="2018-08" db="EMBL/GenBank/DDBJ databases">
        <title>Sequencing the genomes of 1000 actinobacteria strains.</title>
        <authorList>
            <person name="Klenk H.-P."/>
        </authorList>
    </citation>
    <scope>NUCLEOTIDE SEQUENCE [LARGE SCALE GENOMIC DNA]</scope>
    <source>
        <strain evidence="8 9">DSM 22967</strain>
    </source>
</reference>
<evidence type="ECO:0000259" key="7">
    <source>
        <dbReference type="Pfam" id="PF01029"/>
    </source>
</evidence>
<comment type="function">
    <text evidence="6">Involved in transcription antitermination. Required for transcription of ribosomal RNA (rRNA) genes. Binds specifically to the boxA antiterminator sequence of the ribosomal RNA (rrn) operons.</text>
</comment>
<evidence type="ECO:0000256" key="6">
    <source>
        <dbReference type="HAMAP-Rule" id="MF_00073"/>
    </source>
</evidence>
<evidence type="ECO:0000256" key="2">
    <source>
        <dbReference type="ARBA" id="ARBA00022814"/>
    </source>
</evidence>
<dbReference type="PANTHER" id="PTHR11078">
    <property type="entry name" value="N UTILIZATION SUBSTANCE PROTEIN B-RELATED"/>
    <property type="match status" value="1"/>
</dbReference>
<dbReference type="HAMAP" id="MF_00073">
    <property type="entry name" value="NusB"/>
    <property type="match status" value="1"/>
</dbReference>
<organism evidence="8 9">
    <name type="scientific">Calidifontibacter indicus</name>
    <dbReference type="NCBI Taxonomy" id="419650"/>
    <lineage>
        <taxon>Bacteria</taxon>
        <taxon>Bacillati</taxon>
        <taxon>Actinomycetota</taxon>
        <taxon>Actinomycetes</taxon>
        <taxon>Micrococcales</taxon>
        <taxon>Dermacoccaceae</taxon>
        <taxon>Calidifontibacter</taxon>
    </lineage>
</organism>
<dbReference type="GO" id="GO:0003723">
    <property type="term" value="F:RNA binding"/>
    <property type="evidence" value="ECO:0007669"/>
    <property type="project" value="UniProtKB-UniRule"/>
</dbReference>
<dbReference type="EMBL" id="QTUA01000001">
    <property type="protein sequence ID" value="REF30966.1"/>
    <property type="molecule type" value="Genomic_DNA"/>
</dbReference>
<dbReference type="GO" id="GO:0006353">
    <property type="term" value="P:DNA-templated transcription termination"/>
    <property type="evidence" value="ECO:0007669"/>
    <property type="project" value="UniProtKB-UniRule"/>
</dbReference>
<dbReference type="RefSeq" id="WP_115922881.1">
    <property type="nucleotide sequence ID" value="NZ_QTUA01000001.1"/>
</dbReference>
<dbReference type="PANTHER" id="PTHR11078:SF3">
    <property type="entry name" value="ANTITERMINATION NUSB DOMAIN-CONTAINING PROTEIN"/>
    <property type="match status" value="1"/>
</dbReference>
<dbReference type="InterPro" id="IPR006027">
    <property type="entry name" value="NusB_RsmB_TIM44"/>
</dbReference>
<feature type="domain" description="NusB/RsmB/TIM44" evidence="7">
    <location>
        <begin position="6"/>
        <end position="130"/>
    </location>
</feature>
<evidence type="ECO:0000256" key="1">
    <source>
        <dbReference type="ARBA" id="ARBA00005952"/>
    </source>
</evidence>
<dbReference type="GO" id="GO:0005829">
    <property type="term" value="C:cytosol"/>
    <property type="evidence" value="ECO:0007669"/>
    <property type="project" value="TreeGrafter"/>
</dbReference>
<protein>
    <recommendedName>
        <fullName evidence="6">Transcription antitermination protein NusB</fullName>
    </recommendedName>
    <alternativeName>
        <fullName evidence="6">Antitermination factor NusB</fullName>
    </alternativeName>
</protein>